<dbReference type="PANTHER" id="PTHR36838">
    <property type="entry name" value="AUXIN EFFLUX CARRIER FAMILY PROTEIN"/>
    <property type="match status" value="1"/>
</dbReference>
<name>A0ABX0FML1_9BURK</name>
<proteinExistence type="inferred from homology"/>
<feature type="transmembrane region" description="Helical" evidence="8">
    <location>
        <begin position="35"/>
        <end position="52"/>
    </location>
</feature>
<evidence type="ECO:0000256" key="5">
    <source>
        <dbReference type="ARBA" id="ARBA00022692"/>
    </source>
</evidence>
<dbReference type="Gene3D" id="1.20.1530.20">
    <property type="match status" value="1"/>
</dbReference>
<dbReference type="RefSeq" id="WP_166105029.1">
    <property type="nucleotide sequence ID" value="NZ_JAADJT010000007.1"/>
</dbReference>
<keyword evidence="4" id="KW-1003">Cell membrane</keyword>
<dbReference type="Pfam" id="PF03547">
    <property type="entry name" value="Mem_trans"/>
    <property type="match status" value="1"/>
</dbReference>
<comment type="subcellular location">
    <subcellularLocation>
        <location evidence="1">Cell membrane</location>
        <topology evidence="1">Multi-pass membrane protein</topology>
    </subcellularLocation>
</comment>
<accession>A0ABX0FML1</accession>
<evidence type="ECO:0000256" key="8">
    <source>
        <dbReference type="SAM" id="Phobius"/>
    </source>
</evidence>
<feature type="transmembrane region" description="Helical" evidence="8">
    <location>
        <begin position="234"/>
        <end position="258"/>
    </location>
</feature>
<evidence type="ECO:0000313" key="10">
    <source>
        <dbReference type="Proteomes" id="UP000666369"/>
    </source>
</evidence>
<reference evidence="9 10" key="1">
    <citation type="submission" date="2020-01" db="EMBL/GenBank/DDBJ databases">
        <authorList>
            <person name="Lee S.D."/>
        </authorList>
    </citation>
    <scope>NUCLEOTIDE SEQUENCE [LARGE SCALE GENOMIC DNA]</scope>
    <source>
        <strain evidence="9 10">SAP-35</strain>
    </source>
</reference>
<dbReference type="InterPro" id="IPR004776">
    <property type="entry name" value="Mem_transp_PIN-like"/>
</dbReference>
<gene>
    <name evidence="9" type="ORF">GW587_16105</name>
</gene>
<feature type="transmembrane region" description="Helical" evidence="8">
    <location>
        <begin position="164"/>
        <end position="183"/>
    </location>
</feature>
<keyword evidence="3" id="KW-0813">Transport</keyword>
<dbReference type="PANTHER" id="PTHR36838:SF4">
    <property type="entry name" value="AUXIN EFFLUX CARRIER FAMILY PROTEIN"/>
    <property type="match status" value="1"/>
</dbReference>
<dbReference type="EMBL" id="JAADJT010000007">
    <property type="protein sequence ID" value="NGZ85769.1"/>
    <property type="molecule type" value="Genomic_DNA"/>
</dbReference>
<reference evidence="10" key="2">
    <citation type="submission" date="2023-07" db="EMBL/GenBank/DDBJ databases">
        <title>Duganella aceri sp. nov., isolated from tree sap.</title>
        <authorList>
            <person name="Kim I.S."/>
        </authorList>
    </citation>
    <scope>NUCLEOTIDE SEQUENCE [LARGE SCALE GENOMIC DNA]</scope>
    <source>
        <strain evidence="10">SAP-35</strain>
    </source>
</reference>
<dbReference type="Proteomes" id="UP000666369">
    <property type="component" value="Unassembled WGS sequence"/>
</dbReference>
<dbReference type="InterPro" id="IPR038770">
    <property type="entry name" value="Na+/solute_symporter_sf"/>
</dbReference>
<sequence length="304" mass="31782">MLAAILPVFLIIVLGVAIRRYQWLPEEFFPSIEKFSYNIAFPALLFAGTARLDFHSAKVGELALATLLPTALVTVASVLGLLLTRALPDASRSSVVQGAVRPNTYFGVAVSALLFEPPTAALVMLSLALCLPAVNVISVIALSWWSGTPVNAARVAATLARNPIIQSTLAGVGFSLSGLALPAPLMNTLDILGRAALCLGLICVGSGLVFSMQGLRPVALGFTSVLKLLALPLFAAKVCLMFAVSAPVALAACFYCALPTAPNAYIMARQMGGDTRLMAALITLQTGLAALTVPLSLGFMRWLA</sequence>
<feature type="transmembrane region" description="Helical" evidence="8">
    <location>
        <begin position="64"/>
        <end position="83"/>
    </location>
</feature>
<evidence type="ECO:0000256" key="7">
    <source>
        <dbReference type="ARBA" id="ARBA00023136"/>
    </source>
</evidence>
<comment type="similarity">
    <text evidence="2">Belongs to the auxin efflux carrier (TC 2.A.69) family.</text>
</comment>
<evidence type="ECO:0000256" key="6">
    <source>
        <dbReference type="ARBA" id="ARBA00022989"/>
    </source>
</evidence>
<feature type="transmembrane region" description="Helical" evidence="8">
    <location>
        <begin position="122"/>
        <end position="144"/>
    </location>
</feature>
<feature type="transmembrane region" description="Helical" evidence="8">
    <location>
        <begin position="195"/>
        <end position="214"/>
    </location>
</feature>
<protein>
    <submittedName>
        <fullName evidence="9">AEC family transporter</fullName>
    </submittedName>
</protein>
<evidence type="ECO:0000256" key="4">
    <source>
        <dbReference type="ARBA" id="ARBA00022475"/>
    </source>
</evidence>
<comment type="caution">
    <text evidence="9">The sequence shown here is derived from an EMBL/GenBank/DDBJ whole genome shotgun (WGS) entry which is preliminary data.</text>
</comment>
<keyword evidence="7 8" id="KW-0472">Membrane</keyword>
<evidence type="ECO:0000313" key="9">
    <source>
        <dbReference type="EMBL" id="NGZ85769.1"/>
    </source>
</evidence>
<keyword evidence="5 8" id="KW-0812">Transmembrane</keyword>
<keyword evidence="6 8" id="KW-1133">Transmembrane helix</keyword>
<feature type="transmembrane region" description="Helical" evidence="8">
    <location>
        <begin position="279"/>
        <end position="303"/>
    </location>
</feature>
<evidence type="ECO:0000256" key="3">
    <source>
        <dbReference type="ARBA" id="ARBA00022448"/>
    </source>
</evidence>
<organism evidence="9 10">
    <name type="scientific">Duganella aceris</name>
    <dbReference type="NCBI Taxonomy" id="2703883"/>
    <lineage>
        <taxon>Bacteria</taxon>
        <taxon>Pseudomonadati</taxon>
        <taxon>Pseudomonadota</taxon>
        <taxon>Betaproteobacteria</taxon>
        <taxon>Burkholderiales</taxon>
        <taxon>Oxalobacteraceae</taxon>
        <taxon>Telluria group</taxon>
        <taxon>Duganella</taxon>
    </lineage>
</organism>
<evidence type="ECO:0000256" key="1">
    <source>
        <dbReference type="ARBA" id="ARBA00004651"/>
    </source>
</evidence>
<evidence type="ECO:0000256" key="2">
    <source>
        <dbReference type="ARBA" id="ARBA00010145"/>
    </source>
</evidence>
<keyword evidence="10" id="KW-1185">Reference proteome</keyword>